<accession>A0A0W8G3N3</accession>
<dbReference type="AlphaFoldDB" id="A0A0W8G3N3"/>
<reference evidence="1" key="1">
    <citation type="journal article" date="2015" name="Proc. Natl. Acad. Sci. U.S.A.">
        <title>Networks of energetic and metabolic interactions define dynamics in microbial communities.</title>
        <authorList>
            <person name="Embree M."/>
            <person name="Liu J.K."/>
            <person name="Al-Bassam M.M."/>
            <person name="Zengler K."/>
        </authorList>
    </citation>
    <scope>NUCLEOTIDE SEQUENCE</scope>
</reference>
<protein>
    <submittedName>
        <fullName evidence="1">Uncharacterized protein</fullName>
    </submittedName>
</protein>
<name>A0A0W8G3N3_9ZZZZ</name>
<sequence>MSDAFAPCPGESLETLPEWPEWLHGHAIADEAFAAAHDALSALERARIKQAVARMFAAHDPGGPFAYRTAAGFEPDGLSVVRRGPRPFALVAIGPEFASPVRLLAACLPALRAKTPLVAVVRVNAKTPWPAPLVAALELCGVETAFSLSAKNAGRLFSELAATHPRGVVVDCGGAARVGALLPTVPAAPSGSIGVWRSSARSFDLEALAFAQAGSRVTVWGAAGGLPEGMAAGEGDFSDFLATGYEAVFVPRGKVDAALCAASGPELVLGPGMECFWAFAQVTVAAFVQMRTAYAARPQRTGRGI</sequence>
<dbReference type="EMBL" id="LNQE01000362">
    <property type="protein sequence ID" value="KUG27107.1"/>
    <property type="molecule type" value="Genomic_DNA"/>
</dbReference>
<organism evidence="1">
    <name type="scientific">hydrocarbon metagenome</name>
    <dbReference type="NCBI Taxonomy" id="938273"/>
    <lineage>
        <taxon>unclassified sequences</taxon>
        <taxon>metagenomes</taxon>
        <taxon>ecological metagenomes</taxon>
    </lineage>
</organism>
<gene>
    <name evidence="1" type="ORF">ASZ90_003062</name>
</gene>
<evidence type="ECO:0000313" key="1">
    <source>
        <dbReference type="EMBL" id="KUG27107.1"/>
    </source>
</evidence>
<comment type="caution">
    <text evidence="1">The sequence shown here is derived from an EMBL/GenBank/DDBJ whole genome shotgun (WGS) entry which is preliminary data.</text>
</comment>
<proteinExistence type="predicted"/>